<keyword evidence="1" id="KW-1133">Transmembrane helix</keyword>
<dbReference type="AlphaFoldDB" id="A0A7G7G2P7"/>
<organism evidence="3 4">
    <name type="scientific">Adhaeribacter swui</name>
    <dbReference type="NCBI Taxonomy" id="2086471"/>
    <lineage>
        <taxon>Bacteria</taxon>
        <taxon>Pseudomonadati</taxon>
        <taxon>Bacteroidota</taxon>
        <taxon>Cytophagia</taxon>
        <taxon>Cytophagales</taxon>
        <taxon>Hymenobacteraceae</taxon>
        <taxon>Adhaeribacter</taxon>
    </lineage>
</organism>
<dbReference type="Proteomes" id="UP000515237">
    <property type="component" value="Chromosome"/>
</dbReference>
<feature type="transmembrane region" description="Helical" evidence="1">
    <location>
        <begin position="160"/>
        <end position="181"/>
    </location>
</feature>
<dbReference type="RefSeq" id="WP_185272205.1">
    <property type="nucleotide sequence ID" value="NZ_CP055156.1"/>
</dbReference>
<feature type="domain" description="Acyltransferase 3" evidence="2">
    <location>
        <begin position="17"/>
        <end position="340"/>
    </location>
</feature>
<feature type="transmembrane region" description="Helical" evidence="1">
    <location>
        <begin position="326"/>
        <end position="343"/>
    </location>
</feature>
<dbReference type="KEGG" id="aswu:HUW51_01305"/>
<sequence length="362" mass="41097">MTSPAADSLIKNKYFPALTGLRALAAYLVFFHHAFPANTSSVYWNQMVFAGQSGVTIFFVLSGFLISYKYNPVSGRIDYKNYLLKRFARIYPLYMLLTVLILVWQNDANSRHWFLNLTLLKGFFDAYKFTGIGPGWSLTVEACFYLLAPLLFSLFRLNGLVTLLILILSGGTLVVLAKAYYATIFFNSLSFMLGYTFFGRCFEFYCGYLVAQYYRQASVLSQNKLFTIMGLLLTLAGIGLVGFTSNIVWFTEESYAVKWSTAINNFCLPVAIGILLYGLITENTLFARILATKPAQVLGKSSYAFFLIHSGLIYEFFYFHLSTSRFLIFLALNGLAIILYYTLEKPLYTQITRSKTYSEPDL</sequence>
<gene>
    <name evidence="3" type="ORF">HUW51_01305</name>
</gene>
<keyword evidence="4" id="KW-1185">Reference proteome</keyword>
<evidence type="ECO:0000259" key="2">
    <source>
        <dbReference type="Pfam" id="PF01757"/>
    </source>
</evidence>
<feature type="transmembrane region" description="Helical" evidence="1">
    <location>
        <begin position="262"/>
        <end position="280"/>
    </location>
</feature>
<dbReference type="EMBL" id="CP055156">
    <property type="protein sequence ID" value="QNF31431.1"/>
    <property type="molecule type" value="Genomic_DNA"/>
</dbReference>
<keyword evidence="1" id="KW-0472">Membrane</keyword>
<feature type="transmembrane region" description="Helical" evidence="1">
    <location>
        <begin position="226"/>
        <end position="250"/>
    </location>
</feature>
<keyword evidence="1" id="KW-0812">Transmembrane</keyword>
<dbReference type="Pfam" id="PF01757">
    <property type="entry name" value="Acyl_transf_3"/>
    <property type="match status" value="1"/>
</dbReference>
<dbReference type="GO" id="GO:0000271">
    <property type="term" value="P:polysaccharide biosynthetic process"/>
    <property type="evidence" value="ECO:0007669"/>
    <property type="project" value="TreeGrafter"/>
</dbReference>
<feature type="transmembrane region" description="Helical" evidence="1">
    <location>
        <begin position="14"/>
        <end position="35"/>
    </location>
</feature>
<dbReference type="GO" id="GO:0016020">
    <property type="term" value="C:membrane"/>
    <property type="evidence" value="ECO:0007669"/>
    <property type="project" value="TreeGrafter"/>
</dbReference>
<evidence type="ECO:0000313" key="4">
    <source>
        <dbReference type="Proteomes" id="UP000515237"/>
    </source>
</evidence>
<feature type="transmembrane region" description="Helical" evidence="1">
    <location>
        <begin position="87"/>
        <end position="106"/>
    </location>
</feature>
<feature type="transmembrane region" description="Helical" evidence="1">
    <location>
        <begin position="47"/>
        <end position="66"/>
    </location>
</feature>
<keyword evidence="3" id="KW-0012">Acyltransferase</keyword>
<reference evidence="3 4" key="1">
    <citation type="journal article" date="2018" name="Int. J. Syst. Evol. Microbiol.">
        <title>Adhaeribacter swui sp. nov., isolated from wet mud.</title>
        <authorList>
            <person name="Kim D.U."/>
            <person name="Kim K.W."/>
            <person name="Kang M.S."/>
            <person name="Kim J.Y."/>
            <person name="Jang J.H."/>
            <person name="Kim M.K."/>
        </authorList>
    </citation>
    <scope>NUCLEOTIDE SEQUENCE [LARGE SCALE GENOMIC DNA]</scope>
    <source>
        <strain evidence="3 4">KCTC 52873</strain>
    </source>
</reference>
<dbReference type="PANTHER" id="PTHR23028">
    <property type="entry name" value="ACETYLTRANSFERASE"/>
    <property type="match status" value="1"/>
</dbReference>
<dbReference type="PANTHER" id="PTHR23028:SF53">
    <property type="entry name" value="ACYL_TRANSF_3 DOMAIN-CONTAINING PROTEIN"/>
    <property type="match status" value="1"/>
</dbReference>
<evidence type="ECO:0000256" key="1">
    <source>
        <dbReference type="SAM" id="Phobius"/>
    </source>
</evidence>
<dbReference type="InterPro" id="IPR002656">
    <property type="entry name" value="Acyl_transf_3_dom"/>
</dbReference>
<proteinExistence type="predicted"/>
<feature type="transmembrane region" description="Helical" evidence="1">
    <location>
        <begin position="193"/>
        <end position="214"/>
    </location>
</feature>
<keyword evidence="3" id="KW-0808">Transferase</keyword>
<feature type="transmembrane region" description="Helical" evidence="1">
    <location>
        <begin position="126"/>
        <end position="148"/>
    </location>
</feature>
<evidence type="ECO:0000313" key="3">
    <source>
        <dbReference type="EMBL" id="QNF31431.1"/>
    </source>
</evidence>
<accession>A0A7G7G2P7</accession>
<feature type="transmembrane region" description="Helical" evidence="1">
    <location>
        <begin position="301"/>
        <end position="320"/>
    </location>
</feature>
<dbReference type="InterPro" id="IPR050879">
    <property type="entry name" value="Acyltransferase_3"/>
</dbReference>
<dbReference type="GO" id="GO:0016747">
    <property type="term" value="F:acyltransferase activity, transferring groups other than amino-acyl groups"/>
    <property type="evidence" value="ECO:0007669"/>
    <property type="project" value="InterPro"/>
</dbReference>
<name>A0A7G7G2P7_9BACT</name>
<protein>
    <submittedName>
        <fullName evidence="3">Acyltransferase</fullName>
    </submittedName>
</protein>